<evidence type="ECO:0000313" key="5">
    <source>
        <dbReference type="Proteomes" id="UP000325333"/>
    </source>
</evidence>
<proteinExistence type="predicted"/>
<name>A0A060E0J1_9PROT</name>
<evidence type="ECO:0000313" key="2">
    <source>
        <dbReference type="EMBL" id="KAA1052838.1"/>
    </source>
</evidence>
<gene>
    <name evidence="1" type="ORF">ABAZ39_32115</name>
    <name evidence="3" type="ORF">ACJ41P_17345</name>
    <name evidence="2" type="ORF">FH063_003448</name>
</gene>
<dbReference type="EMBL" id="VEWN01000020">
    <property type="protein sequence ID" value="KAA1052838.1"/>
    <property type="molecule type" value="Genomic_DNA"/>
</dbReference>
<dbReference type="EMBL" id="JBJLSN010000024">
    <property type="protein sequence ID" value="MFL7902905.1"/>
    <property type="molecule type" value="Genomic_DNA"/>
</dbReference>
<evidence type="ECO:0000313" key="6">
    <source>
        <dbReference type="Proteomes" id="UP001628281"/>
    </source>
</evidence>
<keyword evidence="1" id="KW-0614">Plasmid</keyword>
<sequence length="85" mass="9381">MIVDEYLGFRAGDEVLDLAELTAGTARIKELHLVPSDWANGPTVIAVMVNGAERYVIQLKKVHAHGAEEPEGRGRRVVPLRRSPH</sequence>
<dbReference type="RefSeq" id="WP_014200053.1">
    <property type="nucleotide sequence ID" value="NZ_CP007797.1"/>
</dbReference>
<evidence type="ECO:0000313" key="3">
    <source>
        <dbReference type="EMBL" id="MFL7902905.1"/>
    </source>
</evidence>
<keyword evidence="6" id="KW-1185">Reference proteome</keyword>
<reference evidence="3 6" key="3">
    <citation type="submission" date="2024-11" db="EMBL/GenBank/DDBJ databases">
        <title>Draft genome sequences of two bacteria associated to sugarcane roots in Colombia.</title>
        <authorList>
            <person name="Pardo-Diaz S."/>
            <person name="Masmela-Mendoza J."/>
            <person name="Delgadillo-Duran P."/>
            <person name="Bautista E.J."/>
            <person name="Rojas-Tapias D.F."/>
        </authorList>
    </citation>
    <scope>NUCLEOTIDE SEQUENCE [LARGE SCALE GENOMIC DNA]</scope>
    <source>
        <strain evidence="3 6">Ap18</strain>
    </source>
</reference>
<geneLocation type="plasmid" evidence="1 4">
    <name>AbAZ39_p4</name>
</geneLocation>
<dbReference type="EMBL" id="CP007797">
    <property type="protein sequence ID" value="AIB16494.1"/>
    <property type="molecule type" value="Genomic_DNA"/>
</dbReference>
<evidence type="ECO:0000313" key="1">
    <source>
        <dbReference type="EMBL" id="AIB16494.1"/>
    </source>
</evidence>
<dbReference type="Proteomes" id="UP000325333">
    <property type="component" value="Unassembled WGS sequence"/>
</dbReference>
<dbReference type="KEGG" id="abq:ABAZ39_32115"/>
<reference evidence="2 5" key="2">
    <citation type="submission" date="2019-07" db="EMBL/GenBank/DDBJ databases">
        <title>Genome sequencing of the stress-tolerant strain Azospirillum brasilense Az19.</title>
        <authorList>
            <person name="Maroniche G.A."/>
            <person name="Garcia J.E."/>
            <person name="Pagnussat L."/>
            <person name="Amenta M."/>
            <person name="Creus C.M."/>
        </authorList>
    </citation>
    <scope>NUCLEOTIDE SEQUENCE [LARGE SCALE GENOMIC DNA]</scope>
    <source>
        <strain evidence="2 5">Az19</strain>
    </source>
</reference>
<accession>A0A060E0J1</accession>
<protein>
    <submittedName>
        <fullName evidence="1">Uncharacterized protein</fullName>
    </submittedName>
</protein>
<dbReference type="Proteomes" id="UP000027186">
    <property type="component" value="Plasmid AbAZ39_p4"/>
</dbReference>
<dbReference type="AlphaFoldDB" id="A0A060E0J1"/>
<dbReference type="Proteomes" id="UP001628281">
    <property type="component" value="Unassembled WGS sequence"/>
</dbReference>
<accession>A0A560BGA0</accession>
<organism evidence="1 4">
    <name type="scientific">Azospirillum argentinense</name>
    <dbReference type="NCBI Taxonomy" id="2970906"/>
    <lineage>
        <taxon>Bacteria</taxon>
        <taxon>Pseudomonadati</taxon>
        <taxon>Pseudomonadota</taxon>
        <taxon>Alphaproteobacteria</taxon>
        <taxon>Rhodospirillales</taxon>
        <taxon>Azospirillaceae</taxon>
        <taxon>Azospirillum</taxon>
    </lineage>
</organism>
<evidence type="ECO:0000313" key="4">
    <source>
        <dbReference type="Proteomes" id="UP000027186"/>
    </source>
</evidence>
<reference evidence="1 4" key="1">
    <citation type="journal article" date="2014" name="Genome Announc.">
        <title>Complete Genome Sequence of the Model Rhizosphere Strain Azospirillum brasilense Az39, Successfully Applied in Agriculture.</title>
        <authorList>
            <person name="Rivera D."/>
            <person name="Revale S."/>
            <person name="Molina R."/>
            <person name="Gualpa J."/>
            <person name="Puente M."/>
            <person name="Maroniche G."/>
            <person name="Paris G."/>
            <person name="Baker D."/>
            <person name="Clavijo B."/>
            <person name="McLay K."/>
            <person name="Spaepen S."/>
            <person name="Perticari A."/>
            <person name="Vazquez M."/>
            <person name="Wisniewski-Dye F."/>
            <person name="Watkins C."/>
            <person name="Martinez-Abarca F."/>
            <person name="Vanderleyden J."/>
            <person name="Cassan F."/>
        </authorList>
    </citation>
    <scope>NUCLEOTIDE SEQUENCE [LARGE SCALE GENOMIC DNA]</scope>
    <source>
        <strain evidence="1 4">Az39</strain>
        <plasmid evidence="1">AbAZ39_p4</plasmid>
    </source>
</reference>